<dbReference type="EMBL" id="CP022699">
    <property type="protein sequence ID" value="ATJ91662.1"/>
    <property type="molecule type" value="Genomic_DNA"/>
</dbReference>
<dbReference type="Pfam" id="PF10134">
    <property type="entry name" value="RPA"/>
    <property type="match status" value="1"/>
</dbReference>
<proteinExistence type="predicted"/>
<dbReference type="Proteomes" id="UP000220394">
    <property type="component" value="Chromosome"/>
</dbReference>
<reference evidence="2 3" key="1">
    <citation type="submission" date="2014-06" db="EMBL/GenBank/DDBJ databases">
        <title>Functional and comparative genomic analyses of the Drosophila gut microbiota identify candidate symbiosis factors.</title>
        <authorList>
            <person name="Newell P.D."/>
            <person name="Chaston J.M."/>
            <person name="Douglas A.E."/>
        </authorList>
    </citation>
    <scope>NUCLEOTIDE SEQUENCE [LARGE SCALE GENOMIC DNA]</scope>
    <source>
        <strain evidence="2 3">DmCS_006</strain>
    </source>
</reference>
<organism evidence="2 3">
    <name type="scientific">Acetobacter tropicalis</name>
    <dbReference type="NCBI Taxonomy" id="104102"/>
    <lineage>
        <taxon>Bacteria</taxon>
        <taxon>Pseudomonadati</taxon>
        <taxon>Pseudomonadota</taxon>
        <taxon>Alphaproteobacteria</taxon>
        <taxon>Acetobacterales</taxon>
        <taxon>Acetobacteraceae</taxon>
        <taxon>Acetobacter</taxon>
    </lineage>
</organism>
<accession>A0A095B7M0</accession>
<dbReference type="EMBL" id="JOKM01000029">
    <property type="protein sequence ID" value="KGB24763.1"/>
    <property type="molecule type" value="Genomic_DNA"/>
</dbReference>
<protein>
    <submittedName>
        <fullName evidence="2">Replication protein A</fullName>
    </submittedName>
</protein>
<evidence type="ECO:0000313" key="3">
    <source>
        <dbReference type="Proteomes" id="UP000029448"/>
    </source>
</evidence>
<dbReference type="PATRIC" id="fig|104102.7.peg.1006"/>
<dbReference type="KEGG" id="ato:CIW82_14135"/>
<dbReference type="RefSeq" id="WP_052051221.1">
    <property type="nucleotide sequence ID" value="NZ_JACAOJ010000035.1"/>
</dbReference>
<evidence type="ECO:0000313" key="2">
    <source>
        <dbReference type="EMBL" id="KGB24763.1"/>
    </source>
</evidence>
<dbReference type="GeneID" id="89478720"/>
<evidence type="ECO:0000313" key="4">
    <source>
        <dbReference type="Proteomes" id="UP000220394"/>
    </source>
</evidence>
<name>A0A095B7M0_9PROT</name>
<evidence type="ECO:0000313" key="1">
    <source>
        <dbReference type="EMBL" id="ATJ91662.1"/>
    </source>
</evidence>
<keyword evidence="3" id="KW-1185">Reference proteome</keyword>
<sequence>MTPCMPRLFMSNAFFALGKGRRHAPLRFRQGSQNILVSSPMALATIWDADILIWATSTMIAAQRCGAPIPTVLQATRYEILGFPGRCVSGGYYERLPDGLERLSRTNVVMSASEWTDEQTGAPWIEDWRISAGFVQIRLAGWVREAVLTPRAVLALDPAYFTLTSGLERLLYLIARRHAGRQRDGWVFEVAHLHRKTGITQTLTAFVAILRRIARSNPLPGYRIELSDLNWPERVRLKPALDASVDKSVDIPVDNFVRTRLSTSESTPIACENHR</sequence>
<dbReference type="Proteomes" id="UP000029448">
    <property type="component" value="Unassembled WGS sequence"/>
</dbReference>
<dbReference type="STRING" id="104102.AtDm6_1012"/>
<gene>
    <name evidence="2" type="ORF">AtDm6_1012</name>
    <name evidence="1" type="ORF">CIW82_14135</name>
</gene>
<dbReference type="InterPro" id="IPR018777">
    <property type="entry name" value="Replication_initiator_prot_A"/>
</dbReference>
<reference evidence="1 4" key="2">
    <citation type="submission" date="2017-08" db="EMBL/GenBank/DDBJ databases">
        <title>Complete Genome Sequence of Acetobacter tropicalis Oregon-R-modENCODE STRAIN BDGP1, an acetic acid bacterium isolated from Drosophila melanogaster gut.</title>
        <authorList>
            <person name="Wan K.H."/>
            <person name="Yu C."/>
            <person name="Park S."/>
            <person name="Hammonds A.S."/>
            <person name="Booth B.W."/>
            <person name="Celniker S.E."/>
        </authorList>
    </citation>
    <scope>NUCLEOTIDE SEQUENCE [LARGE SCALE GENOMIC DNA]</scope>
    <source>
        <strain evidence="1 4">BDGP1</strain>
    </source>
</reference>
<dbReference type="AlphaFoldDB" id="A0A095B7M0"/>